<name>A0A9D1F935_9FIRM</name>
<dbReference type="AlphaFoldDB" id="A0A9D1F935"/>
<organism evidence="3 4">
    <name type="scientific">Candidatus Avoscillospira avistercoris</name>
    <dbReference type="NCBI Taxonomy" id="2840707"/>
    <lineage>
        <taxon>Bacteria</taxon>
        <taxon>Bacillati</taxon>
        <taxon>Bacillota</taxon>
        <taxon>Clostridia</taxon>
        <taxon>Eubacteriales</taxon>
        <taxon>Oscillospiraceae</taxon>
        <taxon>Oscillospiraceae incertae sedis</taxon>
        <taxon>Candidatus Avoscillospira</taxon>
    </lineage>
</organism>
<keyword evidence="1" id="KW-0159">Chromosome partition</keyword>
<dbReference type="Proteomes" id="UP000886741">
    <property type="component" value="Unassembled WGS sequence"/>
</dbReference>
<protein>
    <recommendedName>
        <fullName evidence="2">Segregation and condensation protein A</fullName>
    </recommendedName>
</protein>
<dbReference type="GO" id="GO:0007059">
    <property type="term" value="P:chromosome segregation"/>
    <property type="evidence" value="ECO:0007669"/>
    <property type="project" value="UniProtKB-KW"/>
</dbReference>
<evidence type="ECO:0000256" key="2">
    <source>
        <dbReference type="ARBA" id="ARBA00044777"/>
    </source>
</evidence>
<dbReference type="Gene3D" id="6.10.250.2410">
    <property type="match status" value="1"/>
</dbReference>
<reference evidence="3" key="1">
    <citation type="submission" date="2020-10" db="EMBL/GenBank/DDBJ databases">
        <authorList>
            <person name="Gilroy R."/>
        </authorList>
    </citation>
    <scope>NUCLEOTIDE SEQUENCE</scope>
    <source>
        <strain evidence="3">ChiBcec16-1751</strain>
    </source>
</reference>
<evidence type="ECO:0000313" key="4">
    <source>
        <dbReference type="Proteomes" id="UP000886741"/>
    </source>
</evidence>
<dbReference type="InterPro" id="IPR003768">
    <property type="entry name" value="ScpA"/>
</dbReference>
<proteinExistence type="predicted"/>
<accession>A0A9D1F935</accession>
<reference evidence="3" key="2">
    <citation type="journal article" date="2021" name="PeerJ">
        <title>Extensive microbial diversity within the chicken gut microbiome revealed by metagenomics and culture.</title>
        <authorList>
            <person name="Gilroy R."/>
            <person name="Ravi A."/>
            <person name="Getino M."/>
            <person name="Pursley I."/>
            <person name="Horton D.L."/>
            <person name="Alikhan N.F."/>
            <person name="Baker D."/>
            <person name="Gharbi K."/>
            <person name="Hall N."/>
            <person name="Watson M."/>
            <person name="Adriaenssens E.M."/>
            <person name="Foster-Nyarko E."/>
            <person name="Jarju S."/>
            <person name="Secka A."/>
            <person name="Antonio M."/>
            <person name="Oren A."/>
            <person name="Chaudhuri R.R."/>
            <person name="La Ragione R."/>
            <person name="Hildebrand F."/>
            <person name="Pallen M.J."/>
        </authorList>
    </citation>
    <scope>NUCLEOTIDE SEQUENCE</scope>
    <source>
        <strain evidence="3">ChiBcec16-1751</strain>
    </source>
</reference>
<comment type="caution">
    <text evidence="3">The sequence shown here is derived from an EMBL/GenBank/DDBJ whole genome shotgun (WGS) entry which is preliminary data.</text>
</comment>
<dbReference type="EMBL" id="DVJJ01000078">
    <property type="protein sequence ID" value="HIS64737.1"/>
    <property type="molecule type" value="Genomic_DNA"/>
</dbReference>
<evidence type="ECO:0000313" key="3">
    <source>
        <dbReference type="EMBL" id="HIS64737.1"/>
    </source>
</evidence>
<sequence length="270" mass="29985">METPSYYLPGVVQTKSEAMEDFQGPLDVIFLLLSKHKIEISNVSISQILEQYLAYLDEQKRMDMEIASEFIAMASHLMLIKTKMLLSVTEQAEAQSEMELLIHSLEERQRAAAYEQVRMAASFLAERNEIGCNLFVKEPEPLRRDKTYQYRHDPSDLVAAWAALAERSAAGLASPTHPFAAIVGAEPFPVVTKAAHILRRLLQVGVGKFRSLFRGCKNRSEVVATFLAVLELCKLCSVRVVSDGGGDADVTFLQMPQGTVDGQPFGSSEE</sequence>
<evidence type="ECO:0000256" key="1">
    <source>
        <dbReference type="ARBA" id="ARBA00022829"/>
    </source>
</evidence>
<gene>
    <name evidence="3" type="ORF">IAA83_05115</name>
</gene>
<dbReference type="PANTHER" id="PTHR33969:SF2">
    <property type="entry name" value="SEGREGATION AND CONDENSATION PROTEIN A"/>
    <property type="match status" value="1"/>
</dbReference>
<dbReference type="Pfam" id="PF02616">
    <property type="entry name" value="SMC_ScpA"/>
    <property type="match status" value="1"/>
</dbReference>
<dbReference type="PANTHER" id="PTHR33969">
    <property type="entry name" value="SEGREGATION AND CONDENSATION PROTEIN A"/>
    <property type="match status" value="1"/>
</dbReference>